<dbReference type="Proteomes" id="UP000523000">
    <property type="component" value="Unassembled WGS sequence"/>
</dbReference>
<sequence>MSHTRTAAPERGDDPALLAAGHDTGWWDEHGCPAPWPADFWQPDGTINPAWQHAGITHEEVPFTESDNHSF</sequence>
<keyword evidence="5" id="KW-1185">Reference proteome</keyword>
<protein>
    <submittedName>
        <fullName evidence="2">Uncharacterized protein</fullName>
    </submittedName>
</protein>
<gene>
    <name evidence="2" type="ORF">E9229_001117</name>
    <name evidence="3" type="ORF">E9229_001884</name>
    <name evidence="4" type="ORF">E9229_003101</name>
</gene>
<comment type="caution">
    <text evidence="2">The sequence shown here is derived from an EMBL/GenBank/DDBJ whole genome shotgun (WGS) entry which is preliminary data.</text>
</comment>
<evidence type="ECO:0000313" key="2">
    <source>
        <dbReference type="EMBL" id="MBB2994926.1"/>
    </source>
</evidence>
<feature type="region of interest" description="Disordered" evidence="1">
    <location>
        <begin position="1"/>
        <end position="22"/>
    </location>
</feature>
<name>A0A839QLN8_9MICC</name>
<dbReference type="EMBL" id="JACHVS010000002">
    <property type="protein sequence ID" value="MBB2996854.1"/>
    <property type="molecule type" value="Genomic_DNA"/>
</dbReference>
<reference evidence="2 5" key="1">
    <citation type="submission" date="2020-08" db="EMBL/GenBank/DDBJ databases">
        <title>Sequencing the genomes of 1000 actinobacteria strains.</title>
        <authorList>
            <person name="Klenk H.-P."/>
        </authorList>
    </citation>
    <scope>NUCLEOTIDE SEQUENCE [LARGE SCALE GENOMIC DNA]</scope>
    <source>
        <strain evidence="2 5">DSM 22826</strain>
    </source>
</reference>
<evidence type="ECO:0000313" key="3">
    <source>
        <dbReference type="EMBL" id="MBB2995693.1"/>
    </source>
</evidence>
<accession>A0A839QLN8</accession>
<dbReference type="RefSeq" id="WP_183510243.1">
    <property type="nucleotide sequence ID" value="NZ_BAABGK010000049.1"/>
</dbReference>
<dbReference type="EMBL" id="JACHVS010000001">
    <property type="protein sequence ID" value="MBB2994926.1"/>
    <property type="molecule type" value="Genomic_DNA"/>
</dbReference>
<evidence type="ECO:0000313" key="4">
    <source>
        <dbReference type="EMBL" id="MBB2996854.1"/>
    </source>
</evidence>
<dbReference type="AlphaFoldDB" id="A0A839QLN8"/>
<proteinExistence type="predicted"/>
<dbReference type="EMBL" id="JACHVS010000001">
    <property type="protein sequence ID" value="MBB2995693.1"/>
    <property type="molecule type" value="Genomic_DNA"/>
</dbReference>
<organism evidence="2 5">
    <name type="scientific">Paeniglutamicibacter cryotolerans</name>
    <dbReference type="NCBI Taxonomy" id="670079"/>
    <lineage>
        <taxon>Bacteria</taxon>
        <taxon>Bacillati</taxon>
        <taxon>Actinomycetota</taxon>
        <taxon>Actinomycetes</taxon>
        <taxon>Micrococcales</taxon>
        <taxon>Micrococcaceae</taxon>
        <taxon>Paeniglutamicibacter</taxon>
    </lineage>
</organism>
<evidence type="ECO:0000313" key="5">
    <source>
        <dbReference type="Proteomes" id="UP000523000"/>
    </source>
</evidence>
<evidence type="ECO:0000256" key="1">
    <source>
        <dbReference type="SAM" id="MobiDB-lite"/>
    </source>
</evidence>